<proteinExistence type="predicted"/>
<organism evidence="1 2">
    <name type="scientific">Halorubrum cibi</name>
    <dbReference type="NCBI Taxonomy" id="413815"/>
    <lineage>
        <taxon>Archaea</taxon>
        <taxon>Methanobacteriati</taxon>
        <taxon>Methanobacteriota</taxon>
        <taxon>Stenosarchaea group</taxon>
        <taxon>Halobacteria</taxon>
        <taxon>Halobacteriales</taxon>
        <taxon>Haloferacaceae</taxon>
        <taxon>Halorubrum</taxon>
    </lineage>
</organism>
<protein>
    <submittedName>
        <fullName evidence="1">Uncharacterized protein</fullName>
    </submittedName>
</protein>
<dbReference type="EMBL" id="FXTD01000002">
    <property type="protein sequence ID" value="SMO45448.1"/>
    <property type="molecule type" value="Genomic_DNA"/>
</dbReference>
<dbReference type="AlphaFoldDB" id="A0A521BEA6"/>
<keyword evidence="2" id="KW-1185">Reference proteome</keyword>
<gene>
    <name evidence="1" type="ORF">SAMN06264867_102217</name>
</gene>
<accession>A0A521BEA6</accession>
<reference evidence="1 2" key="1">
    <citation type="submission" date="2017-05" db="EMBL/GenBank/DDBJ databases">
        <authorList>
            <person name="Varghese N."/>
            <person name="Submissions S."/>
        </authorList>
    </citation>
    <scope>NUCLEOTIDE SEQUENCE [LARGE SCALE GENOMIC DNA]</scope>
    <source>
        <strain evidence="1 2">DSM 19504</strain>
    </source>
</reference>
<sequence>MATIVGTTDGSVVVFVEESSTRLRGGDLTATDASENE</sequence>
<evidence type="ECO:0000313" key="2">
    <source>
        <dbReference type="Proteomes" id="UP000319712"/>
    </source>
</evidence>
<evidence type="ECO:0000313" key="1">
    <source>
        <dbReference type="EMBL" id="SMO45448.1"/>
    </source>
</evidence>
<name>A0A521BEA6_9EURY</name>
<dbReference type="Proteomes" id="UP000319712">
    <property type="component" value="Unassembled WGS sequence"/>
</dbReference>